<feature type="compositionally biased region" description="Polar residues" evidence="1">
    <location>
        <begin position="128"/>
        <end position="140"/>
    </location>
</feature>
<evidence type="ECO:0000313" key="4">
    <source>
        <dbReference type="Proteomes" id="UP001174694"/>
    </source>
</evidence>
<comment type="caution">
    <text evidence="3">The sequence shown here is derived from an EMBL/GenBank/DDBJ whole genome shotgun (WGS) entry which is preliminary data.</text>
</comment>
<evidence type="ECO:0000313" key="3">
    <source>
        <dbReference type="EMBL" id="KAJ9138886.1"/>
    </source>
</evidence>
<dbReference type="Pfam" id="PF01585">
    <property type="entry name" value="G-patch"/>
    <property type="match status" value="1"/>
</dbReference>
<name>A0AA38VFY1_9PEZI</name>
<evidence type="ECO:0000256" key="1">
    <source>
        <dbReference type="SAM" id="MobiDB-lite"/>
    </source>
</evidence>
<dbReference type="PROSITE" id="PS50174">
    <property type="entry name" value="G_PATCH"/>
    <property type="match status" value="1"/>
</dbReference>
<feature type="domain" description="G-patch" evidence="2">
    <location>
        <begin position="156"/>
        <end position="204"/>
    </location>
</feature>
<feature type="region of interest" description="Disordered" evidence="1">
    <location>
        <begin position="217"/>
        <end position="241"/>
    </location>
</feature>
<dbReference type="Proteomes" id="UP001174694">
    <property type="component" value="Unassembled WGS sequence"/>
</dbReference>
<organism evidence="3 4">
    <name type="scientific">Pleurostoma richardsiae</name>
    <dbReference type="NCBI Taxonomy" id="41990"/>
    <lineage>
        <taxon>Eukaryota</taxon>
        <taxon>Fungi</taxon>
        <taxon>Dikarya</taxon>
        <taxon>Ascomycota</taxon>
        <taxon>Pezizomycotina</taxon>
        <taxon>Sordariomycetes</taxon>
        <taxon>Sordariomycetidae</taxon>
        <taxon>Calosphaeriales</taxon>
        <taxon>Pleurostomataceae</taxon>
        <taxon>Pleurostoma</taxon>
    </lineage>
</organism>
<protein>
    <recommendedName>
        <fullName evidence="2">G-patch domain-containing protein</fullName>
    </recommendedName>
</protein>
<feature type="compositionally biased region" description="Low complexity" evidence="1">
    <location>
        <begin position="112"/>
        <end position="127"/>
    </location>
</feature>
<proteinExistence type="predicted"/>
<keyword evidence="4" id="KW-1185">Reference proteome</keyword>
<dbReference type="PANTHER" id="PTHR20923:SF1">
    <property type="entry name" value="G PATCH DOMAIN AND ANKYRIN REPEAT-CONTAINING PROTEIN 1"/>
    <property type="match status" value="1"/>
</dbReference>
<feature type="region of interest" description="Disordered" evidence="1">
    <location>
        <begin position="1"/>
        <end position="24"/>
    </location>
</feature>
<evidence type="ECO:0000259" key="2">
    <source>
        <dbReference type="PROSITE" id="PS50174"/>
    </source>
</evidence>
<sequence length="261" mass="28059">MASDSEQDDFHDDTPLHRKRAFGSGLHRHKVAFVPASSTDATTAEQAAAARAPSAVSDLYLSIVLPRETSAAKPGAPHTNGTEKDGRGEDEPLVAAVCEVCKLPLSSAGPHAAEPSSEGSSSSSSAAVGTSNTQHESSLVHQVCLAHSHPPSALDRSRMGLTILEAQGWDPDARRGLGATQQGIPHPLKAKPKDDKLGIGVEVPKDLEAEFRRRRAEKEKARQGLDAKKVRKMAREDRRKAERLREQIYGRVDLDKYLGTG</sequence>
<dbReference type="InterPro" id="IPR039146">
    <property type="entry name" value="GPANK1"/>
</dbReference>
<accession>A0AA38VFY1</accession>
<dbReference type="AlphaFoldDB" id="A0AA38VFY1"/>
<reference evidence="3" key="1">
    <citation type="submission" date="2022-07" db="EMBL/GenBank/DDBJ databases">
        <title>Fungi with potential for degradation of polypropylene.</title>
        <authorList>
            <person name="Gostincar C."/>
        </authorList>
    </citation>
    <scope>NUCLEOTIDE SEQUENCE</scope>
    <source>
        <strain evidence="3">EXF-13308</strain>
    </source>
</reference>
<dbReference type="GO" id="GO:0003676">
    <property type="term" value="F:nucleic acid binding"/>
    <property type="evidence" value="ECO:0007669"/>
    <property type="project" value="InterPro"/>
</dbReference>
<dbReference type="PANTHER" id="PTHR20923">
    <property type="entry name" value="BAT4 PROTEIN-RELATED"/>
    <property type="match status" value="1"/>
</dbReference>
<feature type="region of interest" description="Disordered" evidence="1">
    <location>
        <begin position="171"/>
        <end position="196"/>
    </location>
</feature>
<feature type="region of interest" description="Disordered" evidence="1">
    <location>
        <begin position="106"/>
        <end position="141"/>
    </location>
</feature>
<gene>
    <name evidence="3" type="ORF">NKR23_g8166</name>
</gene>
<feature type="compositionally biased region" description="Acidic residues" evidence="1">
    <location>
        <begin position="1"/>
        <end position="11"/>
    </location>
</feature>
<dbReference type="InterPro" id="IPR000467">
    <property type="entry name" value="G_patch_dom"/>
</dbReference>
<dbReference type="SMART" id="SM00443">
    <property type="entry name" value="G_patch"/>
    <property type="match status" value="1"/>
</dbReference>
<dbReference type="EMBL" id="JANBVO010000028">
    <property type="protein sequence ID" value="KAJ9138886.1"/>
    <property type="molecule type" value="Genomic_DNA"/>
</dbReference>